<sequence>MKIQWNDYKKHSYIIGVGIFFLFFLLILGGSIAGYKILASREQVVNDIQTAELQKESNVEGITDTENIVKYFFQAVENQDLDKALRGFPIDELGTKADVIKLLENQKTVSNDTMIAPAKQYADYFPLASAELTVYYTQMFEDFAEEYQKAGGGKVTGVEYAQASEQLKPSYEVKKQNICESTGAEAVCEMQVNLKNDEGNYISGITLAKYYGYWKVLKVTSGLTGTSEEAYFLASESSTEESSDKSTINKLEKKLYDKNYKTEYKQREKNKKKIENLLDTEEVVLPANYRVSNNAYGENPRDLMEGFIKNIEKGDVSTVMNYYCTDVLQEGDSLTAEKIQQQGAAAKNIQYFYYTILNKGKELTGTLGEIGKTADQIVTQINPQNMFYLDLMKVVEWNQESCTGYFWLAKKIYAVDFKLKESENGWQIEKIKDVKVVSQEEYDEKTKG</sequence>
<accession>A0A2Z4U9X5</accession>
<gene>
    <name evidence="2" type="ORF">DQQ01_04800</name>
</gene>
<dbReference type="RefSeq" id="WP_111918851.1">
    <property type="nucleotide sequence ID" value="NZ_CP030280.1"/>
</dbReference>
<keyword evidence="1" id="KW-0472">Membrane</keyword>
<evidence type="ECO:0000313" key="2">
    <source>
        <dbReference type="EMBL" id="AWY97579.1"/>
    </source>
</evidence>
<dbReference type="EMBL" id="CP030280">
    <property type="protein sequence ID" value="AWY97579.1"/>
    <property type="molecule type" value="Genomic_DNA"/>
</dbReference>
<keyword evidence="1" id="KW-1133">Transmembrane helix</keyword>
<reference evidence="3" key="1">
    <citation type="submission" date="2018-06" db="EMBL/GenBank/DDBJ databases">
        <title>Description of Blautia argi sp. nov., a new anaerobic isolated from dog feces.</title>
        <authorList>
            <person name="Chang Y.-H."/>
            <person name="Paek J."/>
            <person name="Shin Y."/>
        </authorList>
    </citation>
    <scope>NUCLEOTIDE SEQUENCE [LARGE SCALE GENOMIC DNA]</scope>
    <source>
        <strain evidence="3">KCTC 15426</strain>
    </source>
</reference>
<feature type="transmembrane region" description="Helical" evidence="1">
    <location>
        <begin position="12"/>
        <end position="35"/>
    </location>
</feature>
<keyword evidence="3" id="KW-1185">Reference proteome</keyword>
<proteinExistence type="predicted"/>
<dbReference type="KEGG" id="blau:DQQ01_04800"/>
<evidence type="ECO:0000256" key="1">
    <source>
        <dbReference type="SAM" id="Phobius"/>
    </source>
</evidence>
<protein>
    <submittedName>
        <fullName evidence="2">Uncharacterized protein</fullName>
    </submittedName>
</protein>
<name>A0A2Z4U9X5_9FIRM</name>
<organism evidence="2 3">
    <name type="scientific">Blautia argi</name>
    <dbReference type="NCBI Taxonomy" id="1912897"/>
    <lineage>
        <taxon>Bacteria</taxon>
        <taxon>Bacillati</taxon>
        <taxon>Bacillota</taxon>
        <taxon>Clostridia</taxon>
        <taxon>Lachnospirales</taxon>
        <taxon>Lachnospiraceae</taxon>
        <taxon>Blautia</taxon>
    </lineage>
</organism>
<keyword evidence="1" id="KW-0812">Transmembrane</keyword>
<evidence type="ECO:0000313" key="3">
    <source>
        <dbReference type="Proteomes" id="UP000250003"/>
    </source>
</evidence>
<dbReference type="Proteomes" id="UP000250003">
    <property type="component" value="Chromosome"/>
</dbReference>
<dbReference type="OrthoDB" id="2067779at2"/>
<dbReference type="AlphaFoldDB" id="A0A2Z4U9X5"/>